<name>A0A381YEC4_9ZZZZ</name>
<accession>A0A381YEC4</accession>
<reference evidence="1" key="1">
    <citation type="submission" date="2018-05" db="EMBL/GenBank/DDBJ databases">
        <authorList>
            <person name="Lanie J.A."/>
            <person name="Ng W.-L."/>
            <person name="Kazmierczak K.M."/>
            <person name="Andrzejewski T.M."/>
            <person name="Davidsen T.M."/>
            <person name="Wayne K.J."/>
            <person name="Tettelin H."/>
            <person name="Glass J.I."/>
            <person name="Rusch D."/>
            <person name="Podicherti R."/>
            <person name="Tsui H.-C.T."/>
            <person name="Winkler M.E."/>
        </authorList>
    </citation>
    <scope>NUCLEOTIDE SEQUENCE</scope>
</reference>
<gene>
    <name evidence="1" type="ORF">METZ01_LOCUS127631</name>
</gene>
<protein>
    <submittedName>
        <fullName evidence="1">Uncharacterized protein</fullName>
    </submittedName>
</protein>
<dbReference type="AlphaFoldDB" id="A0A381YEC4"/>
<proteinExistence type="predicted"/>
<dbReference type="EMBL" id="UINC01017915">
    <property type="protein sequence ID" value="SVA74777.1"/>
    <property type="molecule type" value="Genomic_DNA"/>
</dbReference>
<sequence>MTSTVKETSHGGDATTVPNVDTLEDSHCMYCWLMQANQPAKEVEEINRLCYFWTMLENDLRDEIVNEVGRQGDKWEDEIGEGTHGIDGHSMSLLAVLEHMCHDHGYDNTWKTHESSILEQVKNLYDGGSYESEWEVVEKGECAHKELCSDIRQAYKRATAKVNAHSTAYLSKKKVIKELEEHAKDHASVGNMEQRDIYDELAVDLMNEISNSKYHDKSNLSEITEKYEAMLQLEKLLASSTSQQTTDSISTQSGMVTYTKTVYVFGSNLAGIHGAGTAREACRRHGASYVKNVTARWGTVGKNGSGLQGNGTLWCYAIPTKDEYIKILPLDRVRPYVSEFVEYAILHPDYEFNVTKIGCGLARPPYQTIDERIQDIRSLFESVDTHSESSGYYTVHDVPNINLPIEFGGGKTPARRVGEECKN</sequence>
<organism evidence="1">
    <name type="scientific">marine metagenome</name>
    <dbReference type="NCBI Taxonomy" id="408172"/>
    <lineage>
        <taxon>unclassified sequences</taxon>
        <taxon>metagenomes</taxon>
        <taxon>ecological metagenomes</taxon>
    </lineage>
</organism>
<evidence type="ECO:0000313" key="1">
    <source>
        <dbReference type="EMBL" id="SVA74777.1"/>
    </source>
</evidence>